<dbReference type="Gene3D" id="3.40.980.10">
    <property type="entry name" value="MoaB/Mog-like domain"/>
    <property type="match status" value="1"/>
</dbReference>
<dbReference type="NCBIfam" id="TIGR00177">
    <property type="entry name" value="molyb_syn"/>
    <property type="match status" value="1"/>
</dbReference>
<evidence type="ECO:0000313" key="2">
    <source>
        <dbReference type="EMBL" id="GAF02671.1"/>
    </source>
</evidence>
<dbReference type="Pfam" id="PF00994">
    <property type="entry name" value="MoCF_biosynth"/>
    <property type="match status" value="1"/>
</dbReference>
<dbReference type="InterPro" id="IPR050101">
    <property type="entry name" value="CinA"/>
</dbReference>
<accession>W7YDY8</accession>
<dbReference type="PANTHER" id="PTHR13939">
    <property type="entry name" value="NICOTINAMIDE-NUCLEOTIDE AMIDOHYDROLASE PNCC"/>
    <property type="match status" value="1"/>
</dbReference>
<dbReference type="SMART" id="SM00852">
    <property type="entry name" value="MoCF_biosynth"/>
    <property type="match status" value="1"/>
</dbReference>
<dbReference type="RefSeq" id="WP_235208086.1">
    <property type="nucleotide sequence ID" value="NZ_BAMD01000012.1"/>
</dbReference>
<dbReference type="EMBL" id="BAMD01000012">
    <property type="protein sequence ID" value="GAF02671.1"/>
    <property type="molecule type" value="Genomic_DNA"/>
</dbReference>
<dbReference type="InterPro" id="IPR036425">
    <property type="entry name" value="MoaB/Mog-like_dom_sf"/>
</dbReference>
<dbReference type="Proteomes" id="UP000019402">
    <property type="component" value="Unassembled WGS sequence"/>
</dbReference>
<dbReference type="AlphaFoldDB" id="W7YDY8"/>
<dbReference type="InterPro" id="IPR001453">
    <property type="entry name" value="MoaB/Mog_dom"/>
</dbReference>
<reference evidence="2 3" key="1">
    <citation type="journal article" date="2014" name="Genome Announc.">
        <title>Draft Genome Sequence of Cytophaga fermentans JCM 21142T, a Facultative Anaerobe Isolated from Marine Mud.</title>
        <authorList>
            <person name="Starns D."/>
            <person name="Oshima K."/>
            <person name="Suda W."/>
            <person name="Iino T."/>
            <person name="Yuki M."/>
            <person name="Inoue J."/>
            <person name="Kitamura K."/>
            <person name="Iida T."/>
            <person name="Darby A."/>
            <person name="Hattori M."/>
            <person name="Ohkuma M."/>
        </authorList>
    </citation>
    <scope>NUCLEOTIDE SEQUENCE [LARGE SCALE GENOMIC DNA]</scope>
    <source>
        <strain evidence="2 3">JCM 21142</strain>
    </source>
</reference>
<sequence>MKIEIVTIGDELLIGQVVDTNSAWMGKQLNEVGLELTRINSIGDDENEILNVLRETSKRADVVLITGGLGPTKDDITKTTMCKYFNSQLVFNEQVLEDVKHFLTGRVKDINDFNRQQAMVPGNCQVIRNPVDGTYHVV</sequence>
<organism evidence="2 3">
    <name type="scientific">Saccharicrinis fermentans DSM 9555 = JCM 21142</name>
    <dbReference type="NCBI Taxonomy" id="869213"/>
    <lineage>
        <taxon>Bacteria</taxon>
        <taxon>Pseudomonadati</taxon>
        <taxon>Bacteroidota</taxon>
        <taxon>Bacteroidia</taxon>
        <taxon>Marinilabiliales</taxon>
        <taxon>Marinilabiliaceae</taxon>
        <taxon>Saccharicrinis</taxon>
    </lineage>
</organism>
<evidence type="ECO:0000313" key="3">
    <source>
        <dbReference type="Proteomes" id="UP000019402"/>
    </source>
</evidence>
<feature type="domain" description="MoaB/Mog" evidence="1">
    <location>
        <begin position="4"/>
        <end position="134"/>
    </location>
</feature>
<dbReference type="eggNOG" id="COG1058">
    <property type="taxonomic scope" value="Bacteria"/>
</dbReference>
<gene>
    <name evidence="2" type="ORF">JCM21142_31311</name>
</gene>
<dbReference type="CDD" id="cd00885">
    <property type="entry name" value="cinA"/>
    <property type="match status" value="1"/>
</dbReference>
<dbReference type="SUPFAM" id="SSF53218">
    <property type="entry name" value="Molybdenum cofactor biosynthesis proteins"/>
    <property type="match status" value="1"/>
</dbReference>
<dbReference type="PANTHER" id="PTHR13939:SF0">
    <property type="entry name" value="NMN AMIDOHYDROLASE-LIKE PROTEIN YFAY"/>
    <property type="match status" value="1"/>
</dbReference>
<name>W7YDY8_9BACT</name>
<comment type="caution">
    <text evidence="2">The sequence shown here is derived from an EMBL/GenBank/DDBJ whole genome shotgun (WGS) entry which is preliminary data.</text>
</comment>
<evidence type="ECO:0000259" key="1">
    <source>
        <dbReference type="SMART" id="SM00852"/>
    </source>
</evidence>
<proteinExistence type="predicted"/>
<protein>
    <submittedName>
        <fullName evidence="2">CinA-like protein</fullName>
    </submittedName>
</protein>
<keyword evidence="3" id="KW-1185">Reference proteome</keyword>